<dbReference type="PANTHER" id="PTHR36222">
    <property type="entry name" value="SERINE PROTEASE INHIBITOR RV3364C"/>
    <property type="match status" value="1"/>
</dbReference>
<feature type="domain" description="Roadblock/LAMTOR2" evidence="1">
    <location>
        <begin position="10"/>
        <end position="100"/>
    </location>
</feature>
<accession>A0A5J6GSA1</accession>
<dbReference type="PANTHER" id="PTHR36222:SF1">
    <property type="entry name" value="SERINE PROTEASE INHIBITOR RV3364C"/>
    <property type="match status" value="1"/>
</dbReference>
<dbReference type="InterPro" id="IPR053141">
    <property type="entry name" value="Mycobact_SerProt_Inhib_Rv3364c"/>
</dbReference>
<dbReference type="EMBL" id="CP023699">
    <property type="protein sequence ID" value="QEU96875.1"/>
    <property type="molecule type" value="Genomic_DNA"/>
</dbReference>
<dbReference type="Pfam" id="PF03259">
    <property type="entry name" value="Robl_LC7"/>
    <property type="match status" value="1"/>
</dbReference>
<dbReference type="AlphaFoldDB" id="A0A5J6GSA1"/>
<keyword evidence="3" id="KW-1185">Reference proteome</keyword>
<reference evidence="2 3" key="1">
    <citation type="submission" date="2017-09" db="EMBL/GenBank/DDBJ databases">
        <authorList>
            <person name="Lee N."/>
            <person name="Cho B.-K."/>
        </authorList>
    </citation>
    <scope>NUCLEOTIDE SEQUENCE [LARGE SCALE GENOMIC DNA]</scope>
    <source>
        <strain evidence="2 3">ATCC 12853</strain>
    </source>
</reference>
<proteinExistence type="predicted"/>
<dbReference type="OrthoDB" id="4568655at2"/>
<evidence type="ECO:0000313" key="2">
    <source>
        <dbReference type="EMBL" id="QEU96875.1"/>
    </source>
</evidence>
<dbReference type="SMART" id="SM00960">
    <property type="entry name" value="Robl_LC7"/>
    <property type="match status" value="1"/>
</dbReference>
<evidence type="ECO:0000259" key="1">
    <source>
        <dbReference type="SMART" id="SM00960"/>
    </source>
</evidence>
<dbReference type="InterPro" id="IPR004942">
    <property type="entry name" value="Roadblock/LAMTOR2_dom"/>
</dbReference>
<dbReference type="Proteomes" id="UP000325529">
    <property type="component" value="Chromosome"/>
</dbReference>
<dbReference type="SUPFAM" id="SSF103196">
    <property type="entry name" value="Roadblock/LC7 domain"/>
    <property type="match status" value="1"/>
</dbReference>
<evidence type="ECO:0000313" key="3">
    <source>
        <dbReference type="Proteomes" id="UP000325529"/>
    </source>
</evidence>
<name>A0A5J6GSA1_STRKN</name>
<organism evidence="2 3">
    <name type="scientific">Streptomyces kanamyceticus</name>
    <dbReference type="NCBI Taxonomy" id="1967"/>
    <lineage>
        <taxon>Bacteria</taxon>
        <taxon>Bacillati</taxon>
        <taxon>Actinomycetota</taxon>
        <taxon>Actinomycetes</taxon>
        <taxon>Kitasatosporales</taxon>
        <taxon>Streptomycetaceae</taxon>
        <taxon>Streptomyces</taxon>
    </lineage>
</organism>
<protein>
    <submittedName>
        <fullName evidence="2">Roadblock/LC7 domain-containing protein</fullName>
    </submittedName>
</protein>
<dbReference type="Gene3D" id="3.30.450.30">
    <property type="entry name" value="Dynein light chain 2a, cytoplasmic"/>
    <property type="match status" value="1"/>
</dbReference>
<gene>
    <name evidence="2" type="ORF">CP970_43370</name>
</gene>
<sequence length="140" mass="14610">MTVTTGNELGWLLDRSLGSLEGVRHAVLMSSDGLLHSRTADIGQDDAEKFAAITAAVRAAALAYDEETGGGGTRQALIELTNHVGLITQAGGNTMLSVQTTGPDADIGLITHHMLELAQRVGHEMKVAPREPSALGLPTT</sequence>
<dbReference type="KEGG" id="ska:CP970_43370"/>